<dbReference type="GO" id="GO:0019171">
    <property type="term" value="F:(3R)-hydroxyacyl-[acyl-carrier-protein] dehydratase activity"/>
    <property type="evidence" value="ECO:0007669"/>
    <property type="project" value="UniProtKB-EC"/>
</dbReference>
<dbReference type="PANTHER" id="PTHR30272">
    <property type="entry name" value="3-HYDROXYACYL-[ACYL-CARRIER-PROTEIN] DEHYDRATASE"/>
    <property type="match status" value="1"/>
</dbReference>
<feature type="active site" evidence="9">
    <location>
        <position position="59"/>
    </location>
</feature>
<keyword evidence="3 9" id="KW-0963">Cytoplasm</keyword>
<accession>A0A2M6URI7</accession>
<dbReference type="GO" id="GO:0006633">
    <property type="term" value="P:fatty acid biosynthetic process"/>
    <property type="evidence" value="ECO:0007669"/>
    <property type="project" value="UniProtKB-UniRule"/>
</dbReference>
<evidence type="ECO:0000256" key="5">
    <source>
        <dbReference type="ARBA" id="ARBA00022556"/>
    </source>
</evidence>
<evidence type="ECO:0000313" key="10">
    <source>
        <dbReference type="EMBL" id="PIT68798.1"/>
    </source>
</evidence>
<evidence type="ECO:0000256" key="8">
    <source>
        <dbReference type="ARBA" id="ARBA00025049"/>
    </source>
</evidence>
<comment type="subcellular location">
    <subcellularLocation>
        <location evidence="1 9">Cytoplasm</location>
    </subcellularLocation>
</comment>
<protein>
    <recommendedName>
        <fullName evidence="9">3-hydroxyacyl-[acyl-carrier-protein] dehydratase FabZ</fullName>
        <ecNumber evidence="9">4.2.1.59</ecNumber>
    </recommendedName>
    <alternativeName>
        <fullName evidence="9">(3R)-hydroxymyristoyl-[acyl-carrier-protein] dehydratase</fullName>
        <shortName evidence="9">(3R)-hydroxymyristoyl-ACP dehydrase</shortName>
    </alternativeName>
    <alternativeName>
        <fullName evidence="9">Beta-hydroxyacyl-ACP dehydratase</fullName>
    </alternativeName>
</protein>
<evidence type="ECO:0000256" key="7">
    <source>
        <dbReference type="ARBA" id="ARBA00023239"/>
    </source>
</evidence>
<dbReference type="Gene3D" id="3.10.129.10">
    <property type="entry name" value="Hotdog Thioesterase"/>
    <property type="match status" value="1"/>
</dbReference>
<evidence type="ECO:0000256" key="3">
    <source>
        <dbReference type="ARBA" id="ARBA00022490"/>
    </source>
</evidence>
<dbReference type="EC" id="4.2.1.59" evidence="9"/>
<evidence type="ECO:0000313" key="11">
    <source>
        <dbReference type="Proteomes" id="UP000229839"/>
    </source>
</evidence>
<dbReference type="NCBIfam" id="NF000582">
    <property type="entry name" value="PRK00006.1"/>
    <property type="match status" value="1"/>
</dbReference>
<sequence length="155" mass="17229">MISTEGTKDLEAVDIEKLLSILPHRYPFLLIDRIIDIDGEQEAIGIKNITINEPHFTGHFPAKPVMPGVLILEAMAQTAGAIALLNLGNKQTNLVYLMTVDNAKFRKPVMPGDQLKIHVQLLKKRSGMRRFSCVAKVENVRVAEAEIAAMIVEEE</sequence>
<name>A0A2M6URI7_9HYPH</name>
<comment type="similarity">
    <text evidence="2 9">Belongs to the thioester dehydratase family. FabZ subfamily.</text>
</comment>
<comment type="catalytic activity">
    <reaction evidence="9">
        <text>a (3R)-hydroxyacyl-[ACP] = a (2E)-enoyl-[ACP] + H2O</text>
        <dbReference type="Rhea" id="RHEA:13097"/>
        <dbReference type="Rhea" id="RHEA-COMP:9925"/>
        <dbReference type="Rhea" id="RHEA-COMP:9945"/>
        <dbReference type="ChEBI" id="CHEBI:15377"/>
        <dbReference type="ChEBI" id="CHEBI:78784"/>
        <dbReference type="ChEBI" id="CHEBI:78827"/>
        <dbReference type="EC" id="4.2.1.59"/>
    </reaction>
</comment>
<dbReference type="InterPro" id="IPR010084">
    <property type="entry name" value="FabZ"/>
</dbReference>
<dbReference type="Pfam" id="PF07977">
    <property type="entry name" value="FabA"/>
    <property type="match status" value="1"/>
</dbReference>
<gene>
    <name evidence="9 10" type="primary">fabZ</name>
    <name evidence="10" type="ORF">CER18_05655</name>
</gene>
<dbReference type="InterPro" id="IPR029069">
    <property type="entry name" value="HotDog_dom_sf"/>
</dbReference>
<dbReference type="Proteomes" id="UP000229839">
    <property type="component" value="Unassembled WGS sequence"/>
</dbReference>
<dbReference type="AlphaFoldDB" id="A0A2M6URI7"/>
<proteinExistence type="inferred from homology"/>
<dbReference type="InterPro" id="IPR013114">
    <property type="entry name" value="FabA_FabZ"/>
</dbReference>
<dbReference type="RefSeq" id="WP_100129104.1">
    <property type="nucleotide sequence ID" value="NZ_CADDYI010000013.1"/>
</dbReference>
<comment type="caution">
    <text evidence="10">The sequence shown here is derived from an EMBL/GenBank/DDBJ whole genome shotgun (WGS) entry which is preliminary data.</text>
</comment>
<evidence type="ECO:0000256" key="9">
    <source>
        <dbReference type="HAMAP-Rule" id="MF_00406"/>
    </source>
</evidence>
<evidence type="ECO:0000256" key="2">
    <source>
        <dbReference type="ARBA" id="ARBA00009174"/>
    </source>
</evidence>
<dbReference type="CDD" id="cd01288">
    <property type="entry name" value="FabZ"/>
    <property type="match status" value="1"/>
</dbReference>
<dbReference type="STRING" id="85701.BM1374166_00858"/>
<keyword evidence="4 9" id="KW-0444">Lipid biosynthesis</keyword>
<dbReference type="EMBL" id="NJGE01000012">
    <property type="protein sequence ID" value="PIT68798.1"/>
    <property type="molecule type" value="Genomic_DNA"/>
</dbReference>
<dbReference type="GO" id="GO:0016020">
    <property type="term" value="C:membrane"/>
    <property type="evidence" value="ECO:0007669"/>
    <property type="project" value="GOC"/>
</dbReference>
<keyword evidence="5 9" id="KW-0441">Lipid A biosynthesis</keyword>
<dbReference type="GO" id="GO:0009245">
    <property type="term" value="P:lipid A biosynthetic process"/>
    <property type="evidence" value="ECO:0007669"/>
    <property type="project" value="UniProtKB-UniRule"/>
</dbReference>
<dbReference type="FunFam" id="3.10.129.10:FF:000001">
    <property type="entry name" value="3-hydroxyacyl-[acyl-carrier-protein] dehydratase FabZ"/>
    <property type="match status" value="1"/>
</dbReference>
<keyword evidence="6 9" id="KW-0443">Lipid metabolism</keyword>
<dbReference type="HAMAP" id="MF_00406">
    <property type="entry name" value="FabZ"/>
    <property type="match status" value="1"/>
</dbReference>
<keyword evidence="7 9" id="KW-0456">Lyase</keyword>
<dbReference type="SUPFAM" id="SSF54637">
    <property type="entry name" value="Thioesterase/thiol ester dehydrase-isomerase"/>
    <property type="match status" value="1"/>
</dbReference>
<dbReference type="GO" id="GO:0005737">
    <property type="term" value="C:cytoplasm"/>
    <property type="evidence" value="ECO:0007669"/>
    <property type="project" value="UniProtKB-SubCell"/>
</dbReference>
<dbReference type="PANTHER" id="PTHR30272:SF1">
    <property type="entry name" value="3-HYDROXYACYL-[ACYL-CARRIER-PROTEIN] DEHYDRATASE"/>
    <property type="match status" value="1"/>
</dbReference>
<reference evidence="10 11" key="1">
    <citation type="submission" date="2017-06" db="EMBL/GenBank/DDBJ databases">
        <title>Draft genome of Bartonella tribocorum strain L103, isolated from a rodent in Laos.</title>
        <authorList>
            <person name="Hadjadj L."/>
            <person name="Jiyipong T."/>
            <person name="Morand S."/>
            <person name="Diene S.M."/>
            <person name="Rolain J.-M."/>
        </authorList>
    </citation>
    <scope>NUCLEOTIDE SEQUENCE [LARGE SCALE GENOMIC DNA]</scope>
    <source>
        <strain evidence="10 11">L103</strain>
    </source>
</reference>
<dbReference type="OrthoDB" id="9772788at2"/>
<comment type="function">
    <text evidence="8 9">Involved in unsaturated fatty acids biosynthesis. Catalyzes the dehydration of short chain beta-hydroxyacyl-ACPs and long chain saturated and unsaturated beta-hydroxyacyl-ACPs.</text>
</comment>
<dbReference type="NCBIfam" id="TIGR01750">
    <property type="entry name" value="fabZ"/>
    <property type="match status" value="1"/>
</dbReference>
<organism evidence="10 11">
    <name type="scientific">Bartonella tribocorum</name>
    <dbReference type="NCBI Taxonomy" id="85701"/>
    <lineage>
        <taxon>Bacteria</taxon>
        <taxon>Pseudomonadati</taxon>
        <taxon>Pseudomonadota</taxon>
        <taxon>Alphaproteobacteria</taxon>
        <taxon>Hyphomicrobiales</taxon>
        <taxon>Bartonellaceae</taxon>
        <taxon>Bartonella</taxon>
    </lineage>
</organism>
<evidence type="ECO:0000256" key="6">
    <source>
        <dbReference type="ARBA" id="ARBA00023098"/>
    </source>
</evidence>
<evidence type="ECO:0000256" key="1">
    <source>
        <dbReference type="ARBA" id="ARBA00004496"/>
    </source>
</evidence>
<evidence type="ECO:0000256" key="4">
    <source>
        <dbReference type="ARBA" id="ARBA00022516"/>
    </source>
</evidence>